<dbReference type="OrthoDB" id="5413827at2759"/>
<dbReference type="Proteomes" id="UP000799436">
    <property type="component" value="Unassembled WGS sequence"/>
</dbReference>
<keyword evidence="2" id="KW-1185">Reference proteome</keyword>
<dbReference type="InterPro" id="IPR038883">
    <property type="entry name" value="AN11006-like"/>
</dbReference>
<name>A0A6G1LB05_9PEZI</name>
<reference evidence="1" key="1">
    <citation type="journal article" date="2020" name="Stud. Mycol.">
        <title>101 Dothideomycetes genomes: a test case for predicting lifestyles and emergence of pathogens.</title>
        <authorList>
            <person name="Haridas S."/>
            <person name="Albert R."/>
            <person name="Binder M."/>
            <person name="Bloem J."/>
            <person name="Labutti K."/>
            <person name="Salamov A."/>
            <person name="Andreopoulos B."/>
            <person name="Baker S."/>
            <person name="Barry K."/>
            <person name="Bills G."/>
            <person name="Bluhm B."/>
            <person name="Cannon C."/>
            <person name="Castanera R."/>
            <person name="Culley D."/>
            <person name="Daum C."/>
            <person name="Ezra D."/>
            <person name="Gonzalez J."/>
            <person name="Henrissat B."/>
            <person name="Kuo A."/>
            <person name="Liang C."/>
            <person name="Lipzen A."/>
            <person name="Lutzoni F."/>
            <person name="Magnuson J."/>
            <person name="Mondo S."/>
            <person name="Nolan M."/>
            <person name="Ohm R."/>
            <person name="Pangilinan J."/>
            <person name="Park H.-J."/>
            <person name="Ramirez L."/>
            <person name="Alfaro M."/>
            <person name="Sun H."/>
            <person name="Tritt A."/>
            <person name="Yoshinaga Y."/>
            <person name="Zwiers L.-H."/>
            <person name="Turgeon B."/>
            <person name="Goodwin S."/>
            <person name="Spatafora J."/>
            <person name="Crous P."/>
            <person name="Grigoriev I."/>
        </authorList>
    </citation>
    <scope>NUCLEOTIDE SEQUENCE</scope>
    <source>
        <strain evidence="1">CBS 116005</strain>
    </source>
</reference>
<sequence>MYNFGAQAIRQAQAANTVNSIASSKLLNLPAELRDGIYGLALLENPRKISVPDSGRLWPPALLQVCRQIRHEVSQMHRSIRRYSPYDVLPNNVCNVTAIYYGQNTFYCGINSSPTSNSTYLWLTHLPESTIPLIKNLTVSCIIPPAVAEMCWERSRRTNTAAVRDLIREKVRTRFGEEIKAYQDVCERILTRVGLQGSALHFSKSDLHIIGASCSREDAAYKGDLLVYQHYLSVAAQHHRSRFMEQVNGADG</sequence>
<evidence type="ECO:0000313" key="1">
    <source>
        <dbReference type="EMBL" id="KAF2769772.1"/>
    </source>
</evidence>
<proteinExistence type="predicted"/>
<dbReference type="EMBL" id="ML995831">
    <property type="protein sequence ID" value="KAF2769772.1"/>
    <property type="molecule type" value="Genomic_DNA"/>
</dbReference>
<dbReference type="AlphaFoldDB" id="A0A6G1LB05"/>
<gene>
    <name evidence="1" type="ORF">EJ03DRAFT_351039</name>
</gene>
<organism evidence="1 2">
    <name type="scientific">Teratosphaeria nubilosa</name>
    <dbReference type="NCBI Taxonomy" id="161662"/>
    <lineage>
        <taxon>Eukaryota</taxon>
        <taxon>Fungi</taxon>
        <taxon>Dikarya</taxon>
        <taxon>Ascomycota</taxon>
        <taxon>Pezizomycotina</taxon>
        <taxon>Dothideomycetes</taxon>
        <taxon>Dothideomycetidae</taxon>
        <taxon>Mycosphaerellales</taxon>
        <taxon>Teratosphaeriaceae</taxon>
        <taxon>Teratosphaeria</taxon>
    </lineage>
</organism>
<evidence type="ECO:0000313" key="2">
    <source>
        <dbReference type="Proteomes" id="UP000799436"/>
    </source>
</evidence>
<protein>
    <recommendedName>
        <fullName evidence="3">F-box domain-containing protein</fullName>
    </recommendedName>
</protein>
<dbReference type="PANTHER" id="PTHR42085:SF1">
    <property type="entry name" value="F-BOX DOMAIN-CONTAINING PROTEIN"/>
    <property type="match status" value="1"/>
</dbReference>
<evidence type="ECO:0008006" key="3">
    <source>
        <dbReference type="Google" id="ProtNLM"/>
    </source>
</evidence>
<dbReference type="PANTHER" id="PTHR42085">
    <property type="entry name" value="F-BOX DOMAIN-CONTAINING PROTEIN"/>
    <property type="match status" value="1"/>
</dbReference>
<accession>A0A6G1LB05</accession>